<dbReference type="Pfam" id="PF00578">
    <property type="entry name" value="AhpC-TSA"/>
    <property type="match status" value="1"/>
</dbReference>
<name>X0WE41_9ZZZZ</name>
<dbReference type="EMBL" id="BARS01027347">
    <property type="protein sequence ID" value="GAG10936.1"/>
    <property type="molecule type" value="Genomic_DNA"/>
</dbReference>
<accession>X0WE41</accession>
<dbReference type="InterPro" id="IPR013766">
    <property type="entry name" value="Thioredoxin_domain"/>
</dbReference>
<dbReference type="PANTHER" id="PTHR43640:SF1">
    <property type="entry name" value="THIOREDOXIN-DEPENDENT PEROXIREDOXIN"/>
    <property type="match status" value="1"/>
</dbReference>
<feature type="region of interest" description="Disordered" evidence="1">
    <location>
        <begin position="165"/>
        <end position="191"/>
    </location>
</feature>
<reference evidence="3" key="1">
    <citation type="journal article" date="2014" name="Front. Microbiol.">
        <title>High frequency of phylogenetically diverse reductive dehalogenase-homologous genes in deep subseafloor sedimentary metagenomes.</title>
        <authorList>
            <person name="Kawai M."/>
            <person name="Futagami T."/>
            <person name="Toyoda A."/>
            <person name="Takaki Y."/>
            <person name="Nishi S."/>
            <person name="Hori S."/>
            <person name="Arai W."/>
            <person name="Tsubouchi T."/>
            <person name="Morono Y."/>
            <person name="Uchiyama I."/>
            <person name="Ito T."/>
            <person name="Fujiyama A."/>
            <person name="Inagaki F."/>
            <person name="Takami H."/>
        </authorList>
    </citation>
    <scope>NUCLEOTIDE SEQUENCE</scope>
    <source>
        <strain evidence="3">Expedition CK06-06</strain>
    </source>
</reference>
<proteinExistence type="predicted"/>
<organism evidence="3">
    <name type="scientific">marine sediment metagenome</name>
    <dbReference type="NCBI Taxonomy" id="412755"/>
    <lineage>
        <taxon>unclassified sequences</taxon>
        <taxon>metagenomes</taxon>
        <taxon>ecological metagenomes</taxon>
    </lineage>
</organism>
<dbReference type="PROSITE" id="PS51352">
    <property type="entry name" value="THIOREDOXIN_2"/>
    <property type="match status" value="1"/>
</dbReference>
<gene>
    <name evidence="3" type="ORF">S01H1_42966</name>
</gene>
<feature type="domain" description="Thioredoxin" evidence="2">
    <location>
        <begin position="9"/>
        <end position="164"/>
    </location>
</feature>
<dbReference type="GO" id="GO:0016491">
    <property type="term" value="F:oxidoreductase activity"/>
    <property type="evidence" value="ECO:0007669"/>
    <property type="project" value="InterPro"/>
</dbReference>
<comment type="caution">
    <text evidence="3">The sequence shown here is derived from an EMBL/GenBank/DDBJ whole genome shotgun (WGS) entry which is preliminary data.</text>
</comment>
<sequence>MALTPSTMPGLGIPAPAFALPDIDGRIVSLDDFSASPALLIAFWCNHCPYVQHIRTGFTTFTSEYQPQGLGVIAINANDVTKHPDDSPEHMKTEADKYGFTFAYLYDESQRVAQSYEAACTPDFFLYDAARKLVYRGQFDAARPGNDSPVTGKDLRRAVDAVLAGQEAPENQQPSIGCNIKWKPGNEPAPR</sequence>
<dbReference type="InterPro" id="IPR036249">
    <property type="entry name" value="Thioredoxin-like_sf"/>
</dbReference>
<dbReference type="CDD" id="cd02969">
    <property type="entry name" value="PRX_like1"/>
    <property type="match status" value="1"/>
</dbReference>
<dbReference type="Gene3D" id="3.40.30.10">
    <property type="entry name" value="Glutaredoxin"/>
    <property type="match status" value="1"/>
</dbReference>
<dbReference type="InterPro" id="IPR000866">
    <property type="entry name" value="AhpC/TSA"/>
</dbReference>
<evidence type="ECO:0000256" key="1">
    <source>
        <dbReference type="SAM" id="MobiDB-lite"/>
    </source>
</evidence>
<dbReference type="GO" id="GO:0016209">
    <property type="term" value="F:antioxidant activity"/>
    <property type="evidence" value="ECO:0007669"/>
    <property type="project" value="InterPro"/>
</dbReference>
<protein>
    <recommendedName>
        <fullName evidence="2">Thioredoxin domain-containing protein</fullName>
    </recommendedName>
</protein>
<dbReference type="AlphaFoldDB" id="X0WE41"/>
<dbReference type="SUPFAM" id="SSF52833">
    <property type="entry name" value="Thioredoxin-like"/>
    <property type="match status" value="1"/>
</dbReference>
<evidence type="ECO:0000259" key="2">
    <source>
        <dbReference type="PROSITE" id="PS51352"/>
    </source>
</evidence>
<dbReference type="PANTHER" id="PTHR43640">
    <property type="entry name" value="OS07G0260300 PROTEIN"/>
    <property type="match status" value="1"/>
</dbReference>
<dbReference type="InterPro" id="IPR047262">
    <property type="entry name" value="PRX-like1"/>
</dbReference>
<evidence type="ECO:0000313" key="3">
    <source>
        <dbReference type="EMBL" id="GAG10936.1"/>
    </source>
</evidence>